<evidence type="ECO:0000256" key="1">
    <source>
        <dbReference type="SAM" id="MobiDB-lite"/>
    </source>
</evidence>
<proteinExistence type="predicted"/>
<accession>A0A2U1SPD9</accession>
<name>A0A2U1SPD9_METSR</name>
<feature type="region of interest" description="Disordered" evidence="1">
    <location>
        <begin position="146"/>
        <end position="178"/>
    </location>
</feature>
<comment type="caution">
    <text evidence="3">The sequence shown here is derived from an EMBL/GenBank/DDBJ whole genome shotgun (WGS) entry which is preliminary data.</text>
</comment>
<evidence type="ECO:0000256" key="2">
    <source>
        <dbReference type="SAM" id="Phobius"/>
    </source>
</evidence>
<feature type="transmembrane region" description="Helical" evidence="2">
    <location>
        <begin position="7"/>
        <end position="27"/>
    </location>
</feature>
<feature type="transmembrane region" description="Helical" evidence="2">
    <location>
        <begin position="39"/>
        <end position="57"/>
    </location>
</feature>
<feature type="compositionally biased region" description="Basic and acidic residues" evidence="1">
    <location>
        <begin position="157"/>
        <end position="172"/>
    </location>
</feature>
<evidence type="ECO:0000313" key="4">
    <source>
        <dbReference type="Proteomes" id="UP000245137"/>
    </source>
</evidence>
<evidence type="ECO:0000313" key="3">
    <source>
        <dbReference type="EMBL" id="PWB93477.1"/>
    </source>
</evidence>
<reference evidence="3 4" key="1">
    <citation type="journal article" date="2018" name="Appl. Microbiol. Biotechnol.">
        <title>Co-cultivation of the strictly anaerobic methanogen Methanosarcina barkeri with aerobic methanotrophs in an oxygen-limited membrane bioreactor.</title>
        <authorList>
            <person name="In 't Zandt M.H."/>
            <person name="van den Bosch T.J.M."/>
            <person name="Rijkers R."/>
            <person name="van Kessel M.A.H.J."/>
            <person name="Jetten M.S.M."/>
            <person name="Welte C.U."/>
        </authorList>
    </citation>
    <scope>NUCLEOTIDE SEQUENCE [LARGE SCALE GENOMIC DNA]</scope>
    <source>
        <strain evidence="3 4">DSM 17706</strain>
    </source>
</reference>
<keyword evidence="2" id="KW-0472">Membrane</keyword>
<keyword evidence="2" id="KW-1133">Transmembrane helix</keyword>
<feature type="transmembrane region" description="Helical" evidence="2">
    <location>
        <begin position="69"/>
        <end position="96"/>
    </location>
</feature>
<protein>
    <submittedName>
        <fullName evidence="3">Uncharacterized protein</fullName>
    </submittedName>
</protein>
<dbReference type="Proteomes" id="UP000245137">
    <property type="component" value="Unassembled WGS sequence"/>
</dbReference>
<keyword evidence="4" id="KW-1185">Reference proteome</keyword>
<sequence>MEHASSILIPAAVGALVGAAFVFFARWSERYPQAGSRRALAYGLIATAALYVGLAFASDNPKAWFGIEMTGFAIFGSFALLGLVGSPWWLAVGFALHPFWHLQFHYLGTGSEFTPAWFTLGLTGFDLAVAAYVVYAILRGADPQLQRKRPTSSAASEGEHDPQRPLTRNERRLAKKSR</sequence>
<dbReference type="OrthoDB" id="8454738at2"/>
<dbReference type="AlphaFoldDB" id="A0A2U1SPD9"/>
<feature type="transmembrane region" description="Helical" evidence="2">
    <location>
        <begin position="116"/>
        <end position="138"/>
    </location>
</feature>
<organism evidence="3 4">
    <name type="scientific">Methylosinus sporium</name>
    <dbReference type="NCBI Taxonomy" id="428"/>
    <lineage>
        <taxon>Bacteria</taxon>
        <taxon>Pseudomonadati</taxon>
        <taxon>Pseudomonadota</taxon>
        <taxon>Alphaproteobacteria</taxon>
        <taxon>Hyphomicrobiales</taxon>
        <taxon>Methylocystaceae</taxon>
        <taxon>Methylosinus</taxon>
    </lineage>
</organism>
<dbReference type="RefSeq" id="WP_108917642.1">
    <property type="nucleotide sequence ID" value="NZ_BGJY01000019.1"/>
</dbReference>
<keyword evidence="2" id="KW-0812">Transmembrane</keyword>
<dbReference type="EMBL" id="PUIV01000020">
    <property type="protein sequence ID" value="PWB93477.1"/>
    <property type="molecule type" value="Genomic_DNA"/>
</dbReference>
<gene>
    <name evidence="3" type="ORF">C5689_12680</name>
</gene>